<proteinExistence type="predicted"/>
<dbReference type="PANTHER" id="PTHR48200:SF1">
    <property type="entry name" value="AMINOTRANSFERASE-LIKE PLANT MOBILE DOMAIN-CONTAINING PROTEIN"/>
    <property type="match status" value="1"/>
</dbReference>
<organism evidence="1 2">
    <name type="scientific">Gossypium harknessii</name>
    <dbReference type="NCBI Taxonomy" id="34285"/>
    <lineage>
        <taxon>Eukaryota</taxon>
        <taxon>Viridiplantae</taxon>
        <taxon>Streptophyta</taxon>
        <taxon>Embryophyta</taxon>
        <taxon>Tracheophyta</taxon>
        <taxon>Spermatophyta</taxon>
        <taxon>Magnoliopsida</taxon>
        <taxon>eudicotyledons</taxon>
        <taxon>Gunneridae</taxon>
        <taxon>Pentapetalae</taxon>
        <taxon>rosids</taxon>
        <taxon>malvids</taxon>
        <taxon>Malvales</taxon>
        <taxon>Malvaceae</taxon>
        <taxon>Malvoideae</taxon>
        <taxon>Gossypium</taxon>
    </lineage>
</organism>
<dbReference type="OrthoDB" id="989156at2759"/>
<dbReference type="EMBL" id="JABFAD010326644">
    <property type="protein sequence ID" value="MBA0818888.1"/>
    <property type="molecule type" value="Genomic_DNA"/>
</dbReference>
<dbReference type="AlphaFoldDB" id="A0A7J9IAG5"/>
<sequence length="60" mass="7152">MGEGSFTGCAQLLLVWFHSHFWKVEKVSYWVFSETYSILKELVATPRRDDINEEKWMVIL</sequence>
<keyword evidence="2" id="KW-1185">Reference proteome</keyword>
<dbReference type="Proteomes" id="UP000593560">
    <property type="component" value="Unassembled WGS sequence"/>
</dbReference>
<evidence type="ECO:0000313" key="2">
    <source>
        <dbReference type="Proteomes" id="UP000593560"/>
    </source>
</evidence>
<evidence type="ECO:0000313" key="1">
    <source>
        <dbReference type="EMBL" id="MBA0818888.1"/>
    </source>
</evidence>
<accession>A0A7J9IAG5</accession>
<comment type="caution">
    <text evidence="1">The sequence shown here is derived from an EMBL/GenBank/DDBJ whole genome shotgun (WGS) entry which is preliminary data.</text>
</comment>
<name>A0A7J9IAG5_9ROSI</name>
<dbReference type="PANTHER" id="PTHR48200">
    <property type="entry name" value="PROTEIN, PUTATIVE-RELATED"/>
    <property type="match status" value="1"/>
</dbReference>
<gene>
    <name evidence="1" type="ORF">Gohar_025556</name>
</gene>
<reference evidence="1 2" key="1">
    <citation type="journal article" date="2019" name="Genome Biol. Evol.">
        <title>Insights into the evolution of the New World diploid cottons (Gossypium, subgenus Houzingenia) based on genome sequencing.</title>
        <authorList>
            <person name="Grover C.E."/>
            <person name="Arick M.A. 2nd"/>
            <person name="Thrash A."/>
            <person name="Conover J.L."/>
            <person name="Sanders W.S."/>
            <person name="Peterson D.G."/>
            <person name="Frelichowski J.E."/>
            <person name="Scheffler J.A."/>
            <person name="Scheffler B.E."/>
            <person name="Wendel J.F."/>
        </authorList>
    </citation>
    <scope>NUCLEOTIDE SEQUENCE [LARGE SCALE GENOMIC DNA]</scope>
    <source>
        <strain evidence="1">0</strain>
        <tissue evidence="1">Leaf</tissue>
    </source>
</reference>
<protein>
    <submittedName>
        <fullName evidence="1">Uncharacterized protein</fullName>
    </submittedName>
</protein>